<dbReference type="PANTHER" id="PTHR34580">
    <property type="match status" value="1"/>
</dbReference>
<dbReference type="InterPro" id="IPR036388">
    <property type="entry name" value="WH-like_DNA-bd_sf"/>
</dbReference>
<feature type="domain" description="WYL" evidence="3">
    <location>
        <begin position="147"/>
        <end position="209"/>
    </location>
</feature>
<evidence type="ECO:0000313" key="5">
    <source>
        <dbReference type="Proteomes" id="UP000287866"/>
    </source>
</evidence>
<dbReference type="InterPro" id="IPR013196">
    <property type="entry name" value="HTH_11"/>
</dbReference>
<dbReference type="InterPro" id="IPR036390">
    <property type="entry name" value="WH_DNA-bd_sf"/>
</dbReference>
<protein>
    <submittedName>
        <fullName evidence="4">WYL domain-containing protein</fullName>
    </submittedName>
</protein>
<feature type="compositionally biased region" description="Basic and acidic residues" evidence="1">
    <location>
        <begin position="332"/>
        <end position="348"/>
    </location>
</feature>
<feature type="region of interest" description="Disordered" evidence="1">
    <location>
        <begin position="317"/>
        <end position="348"/>
    </location>
</feature>
<keyword evidence="5" id="KW-1185">Reference proteome</keyword>
<dbReference type="Pfam" id="PF08279">
    <property type="entry name" value="HTH_11"/>
    <property type="match status" value="1"/>
</dbReference>
<dbReference type="PROSITE" id="PS52050">
    <property type="entry name" value="WYL"/>
    <property type="match status" value="1"/>
</dbReference>
<proteinExistence type="predicted"/>
<dbReference type="InterPro" id="IPR051534">
    <property type="entry name" value="CBASS_pafABC_assoc_protein"/>
</dbReference>
<dbReference type="EMBL" id="SAYU02000039">
    <property type="protein sequence ID" value="NHA68819.1"/>
    <property type="molecule type" value="Genomic_DNA"/>
</dbReference>
<comment type="caution">
    <text evidence="4">The sequence shown here is derived from an EMBL/GenBank/DDBJ whole genome shotgun (WGS) entry which is preliminary data.</text>
</comment>
<dbReference type="InterPro" id="IPR026881">
    <property type="entry name" value="WYL_dom"/>
</dbReference>
<evidence type="ECO:0000259" key="2">
    <source>
        <dbReference type="Pfam" id="PF08279"/>
    </source>
</evidence>
<dbReference type="Pfam" id="PF13280">
    <property type="entry name" value="WYL"/>
    <property type="match status" value="1"/>
</dbReference>
<accession>A0A8T6R2Y9</accession>
<reference evidence="4" key="1">
    <citation type="submission" date="2020-03" db="EMBL/GenBank/DDBJ databases">
        <title>Phycicoccus flavus sp. nov., a novel endophytic actinobacterium isolated from branch of Kandelia candel.</title>
        <authorList>
            <person name="Tuo L."/>
        </authorList>
    </citation>
    <scope>NUCLEOTIDE SEQUENCE</scope>
    <source>
        <strain evidence="4">CMS6Z-2</strain>
    </source>
</reference>
<evidence type="ECO:0000259" key="3">
    <source>
        <dbReference type="Pfam" id="PF13280"/>
    </source>
</evidence>
<dbReference type="Gene3D" id="1.10.10.10">
    <property type="entry name" value="Winged helix-like DNA-binding domain superfamily/Winged helix DNA-binding domain"/>
    <property type="match status" value="1"/>
</dbReference>
<gene>
    <name evidence="4" type="ORF">EPD83_012275</name>
</gene>
<feature type="domain" description="Helix-turn-helix type 11" evidence="2">
    <location>
        <begin position="19"/>
        <end position="65"/>
    </location>
</feature>
<dbReference type="RefSeq" id="WP_165566638.1">
    <property type="nucleotide sequence ID" value="NZ_SAYU02000039.1"/>
</dbReference>
<name>A0A8T6R2Y9_9MICO</name>
<sequence>MRPDTSPAARALITMEAIQDQPGVTADRLAARLGVSSRAVRRYVDILRQADIPVESVRGPAGGYRLGRGTRLPPLVFSSAEALGLVMAVLDGHHQAADPDDAVGAAVGKLLRAMPQHVADQADVVRRTAAAAPDRGAARPDPATTVALVRARSEGRCVTVRYRSESGREFATEVEPWAVVVRHGRWYLLCCSTRSGSVRAYRVDRILAADPSARGFDLPADLDPVAALEEHLASGWEHPVEVLVEAALADLARLPRTLGRLEPAGDGRTRLTGSTSNLADYARDLTTIRAPFVVVGGPGLREAMADLVRHLAATVADASGGAAHTGDAEDDADRRRPPDRRAPEAEHA</sequence>
<dbReference type="Proteomes" id="UP000287866">
    <property type="component" value="Unassembled WGS sequence"/>
</dbReference>
<dbReference type="AlphaFoldDB" id="A0A8T6R2Y9"/>
<evidence type="ECO:0000256" key="1">
    <source>
        <dbReference type="SAM" id="MobiDB-lite"/>
    </source>
</evidence>
<organism evidence="4 5">
    <name type="scientific">Phycicoccus flavus</name>
    <dbReference type="NCBI Taxonomy" id="2502783"/>
    <lineage>
        <taxon>Bacteria</taxon>
        <taxon>Bacillati</taxon>
        <taxon>Actinomycetota</taxon>
        <taxon>Actinomycetes</taxon>
        <taxon>Micrococcales</taxon>
        <taxon>Intrasporangiaceae</taxon>
        <taxon>Phycicoccus</taxon>
    </lineage>
</organism>
<evidence type="ECO:0000313" key="4">
    <source>
        <dbReference type="EMBL" id="NHA68819.1"/>
    </source>
</evidence>
<dbReference type="PANTHER" id="PTHR34580:SF3">
    <property type="entry name" value="PROTEIN PAFB"/>
    <property type="match status" value="1"/>
</dbReference>
<dbReference type="SUPFAM" id="SSF46785">
    <property type="entry name" value="Winged helix' DNA-binding domain"/>
    <property type="match status" value="1"/>
</dbReference>